<evidence type="ECO:0000256" key="1">
    <source>
        <dbReference type="SAM" id="Phobius"/>
    </source>
</evidence>
<dbReference type="KEGG" id="gwc:GWCH70_1509"/>
<proteinExistence type="predicted"/>
<organism evidence="2">
    <name type="scientific">Geobacillus sp. (strain WCH70)</name>
    <dbReference type="NCBI Taxonomy" id="471223"/>
    <lineage>
        <taxon>Bacteria</taxon>
        <taxon>Bacillati</taxon>
        <taxon>Bacillota</taxon>
        <taxon>Bacilli</taxon>
        <taxon>Bacillales</taxon>
        <taxon>Anoxybacillaceae</taxon>
        <taxon>Geobacillus</taxon>
    </lineage>
</organism>
<dbReference type="eggNOG" id="ENOG5033CYC">
    <property type="taxonomic scope" value="Bacteria"/>
</dbReference>
<evidence type="ECO:0008006" key="3">
    <source>
        <dbReference type="Google" id="ProtNLM"/>
    </source>
</evidence>
<dbReference type="EMBL" id="CP001638">
    <property type="protein sequence ID" value="ACS24313.1"/>
    <property type="molecule type" value="Genomic_DNA"/>
</dbReference>
<dbReference type="HOGENOM" id="CLU_204348_0_0_9"/>
<dbReference type="Pfam" id="PF12669">
    <property type="entry name" value="FeoB_associated"/>
    <property type="match status" value="1"/>
</dbReference>
<keyword evidence="1" id="KW-0812">Transmembrane</keyword>
<gene>
    <name evidence="2" type="ordered locus">GWCH70_1509</name>
</gene>
<feature type="transmembrane region" description="Helical" evidence="1">
    <location>
        <begin position="6"/>
        <end position="23"/>
    </location>
</feature>
<dbReference type="STRING" id="471223.GWCH70_1509"/>
<keyword evidence="1" id="KW-1133">Transmembrane helix</keyword>
<reference evidence="2" key="1">
    <citation type="submission" date="2009-06" db="EMBL/GenBank/DDBJ databases">
        <title>Complete sequence of chromosome of Geopacillus sp. WCH70.</title>
        <authorList>
            <consortium name="US DOE Joint Genome Institute"/>
            <person name="Lucas S."/>
            <person name="Copeland A."/>
            <person name="Lapidus A."/>
            <person name="Glavina del Rio T."/>
            <person name="Dalin E."/>
            <person name="Tice H."/>
            <person name="Bruce D."/>
            <person name="Goodwin L."/>
            <person name="Pitluck S."/>
            <person name="Chertkov O."/>
            <person name="Brettin T."/>
            <person name="Detter J.C."/>
            <person name="Han C."/>
            <person name="Larimer F."/>
            <person name="Land M."/>
            <person name="Hauser L."/>
            <person name="Kyrpides N."/>
            <person name="Mikhailova N."/>
            <person name="Brumm P."/>
            <person name="Mead D.A."/>
            <person name="Richardson P."/>
        </authorList>
    </citation>
    <scope>NUCLEOTIDE SEQUENCE [LARGE SCALE GENOMIC DNA]</scope>
    <source>
        <strain evidence="2">WCH70</strain>
    </source>
</reference>
<accession>C5DAJ9</accession>
<dbReference type="AlphaFoldDB" id="C5DAJ9"/>
<protein>
    <recommendedName>
        <fullName evidence="3">FeoB-associated Cys-rich membrane protein</fullName>
    </recommendedName>
</protein>
<keyword evidence="1" id="KW-0472">Membrane</keyword>
<sequence>MIANIVIGGVIFSYAGWMLVRHIKKSSKGKCASCSLADNCQGSCTPYKYNRRKPMQGVARL</sequence>
<name>C5DAJ9_GEOSW</name>
<evidence type="ECO:0000313" key="2">
    <source>
        <dbReference type="EMBL" id="ACS24313.1"/>
    </source>
</evidence>